<keyword evidence="3" id="KW-0805">Transcription regulation</keyword>
<evidence type="ECO:0000256" key="6">
    <source>
        <dbReference type="PROSITE-ProRule" id="PRU00169"/>
    </source>
</evidence>
<gene>
    <name evidence="8" type="ORF">OHM77_00395</name>
</gene>
<dbReference type="GO" id="GO:0000976">
    <property type="term" value="F:transcription cis-regulatory region binding"/>
    <property type="evidence" value="ECO:0007669"/>
    <property type="project" value="TreeGrafter"/>
</dbReference>
<feature type="domain" description="Response regulatory" evidence="7">
    <location>
        <begin position="2"/>
        <end position="119"/>
    </location>
</feature>
<evidence type="ECO:0000256" key="4">
    <source>
        <dbReference type="ARBA" id="ARBA00023125"/>
    </source>
</evidence>
<keyword evidence="4" id="KW-0238">DNA-binding</keyword>
<evidence type="ECO:0000256" key="5">
    <source>
        <dbReference type="ARBA" id="ARBA00023163"/>
    </source>
</evidence>
<dbReference type="GO" id="GO:0032993">
    <property type="term" value="C:protein-DNA complex"/>
    <property type="evidence" value="ECO:0007669"/>
    <property type="project" value="TreeGrafter"/>
</dbReference>
<organism evidence="8">
    <name type="scientific">Candidatus Nitricoxidivorans perseverans</name>
    <dbReference type="NCBI Taxonomy" id="2975601"/>
    <lineage>
        <taxon>Bacteria</taxon>
        <taxon>Pseudomonadati</taxon>
        <taxon>Pseudomonadota</taxon>
        <taxon>Betaproteobacteria</taxon>
        <taxon>Nitrosomonadales</taxon>
        <taxon>Sterolibacteriaceae</taxon>
        <taxon>Candidatus Nitricoxidivorans</taxon>
    </lineage>
</organism>
<keyword evidence="1 6" id="KW-0597">Phosphoprotein</keyword>
<dbReference type="SMART" id="SM00448">
    <property type="entry name" value="REC"/>
    <property type="match status" value="1"/>
</dbReference>
<dbReference type="PROSITE" id="PS50110">
    <property type="entry name" value="RESPONSE_REGULATORY"/>
    <property type="match status" value="1"/>
</dbReference>
<keyword evidence="5" id="KW-0804">Transcription</keyword>
<dbReference type="InterPro" id="IPR001789">
    <property type="entry name" value="Sig_transdc_resp-reg_receiver"/>
</dbReference>
<dbReference type="GO" id="GO:0000156">
    <property type="term" value="F:phosphorelay response regulator activity"/>
    <property type="evidence" value="ECO:0007669"/>
    <property type="project" value="TreeGrafter"/>
</dbReference>
<evidence type="ECO:0000256" key="3">
    <source>
        <dbReference type="ARBA" id="ARBA00023015"/>
    </source>
</evidence>
<keyword evidence="2" id="KW-0902">Two-component regulatory system</keyword>
<dbReference type="PANTHER" id="PTHR48111:SF1">
    <property type="entry name" value="TWO-COMPONENT RESPONSE REGULATOR ORR33"/>
    <property type="match status" value="1"/>
</dbReference>
<evidence type="ECO:0000259" key="7">
    <source>
        <dbReference type="PROSITE" id="PS50110"/>
    </source>
</evidence>
<dbReference type="Proteomes" id="UP001234916">
    <property type="component" value="Chromosome"/>
</dbReference>
<proteinExistence type="predicted"/>
<dbReference type="Pfam" id="PF00072">
    <property type="entry name" value="Response_reg"/>
    <property type="match status" value="1"/>
</dbReference>
<evidence type="ECO:0000313" key="8">
    <source>
        <dbReference type="EMBL" id="WIM05780.1"/>
    </source>
</evidence>
<dbReference type="CDD" id="cd17574">
    <property type="entry name" value="REC_OmpR"/>
    <property type="match status" value="1"/>
</dbReference>
<dbReference type="SUPFAM" id="SSF52172">
    <property type="entry name" value="CheY-like"/>
    <property type="match status" value="1"/>
</dbReference>
<evidence type="ECO:0000256" key="1">
    <source>
        <dbReference type="ARBA" id="ARBA00022553"/>
    </source>
</evidence>
<dbReference type="Gene3D" id="3.40.50.2300">
    <property type="match status" value="1"/>
</dbReference>
<dbReference type="GO" id="GO:0005829">
    <property type="term" value="C:cytosol"/>
    <property type="evidence" value="ECO:0007669"/>
    <property type="project" value="TreeGrafter"/>
</dbReference>
<feature type="modified residue" description="4-aspartylphosphate" evidence="6">
    <location>
        <position position="51"/>
    </location>
</feature>
<name>A0AA49FLK8_9PROT</name>
<protein>
    <submittedName>
        <fullName evidence="8">Response regulator</fullName>
    </submittedName>
</protein>
<dbReference type="InterPro" id="IPR039420">
    <property type="entry name" value="WalR-like"/>
</dbReference>
<accession>A0AA49FLK8</accession>
<dbReference type="GO" id="GO:0006355">
    <property type="term" value="P:regulation of DNA-templated transcription"/>
    <property type="evidence" value="ECO:0007669"/>
    <property type="project" value="TreeGrafter"/>
</dbReference>
<dbReference type="PANTHER" id="PTHR48111">
    <property type="entry name" value="REGULATOR OF RPOS"/>
    <property type="match status" value="1"/>
</dbReference>
<dbReference type="EMBL" id="CP107246">
    <property type="protein sequence ID" value="WIM05780.1"/>
    <property type="molecule type" value="Genomic_DNA"/>
</dbReference>
<dbReference type="InterPro" id="IPR011006">
    <property type="entry name" value="CheY-like_superfamily"/>
</dbReference>
<sequence>MRILIVEDQSDVRRLLRMTLAPLGWDVHETGNGAEAMRITAELHPDVVILDVMLPGEIDGYRVCQAIKAAPDTVGTYVIILSARGQRQDIEEGRRVLADHYMVKPFSPRELIGVIRRAGGEEPEA</sequence>
<dbReference type="KEGG" id="npv:OHM77_00395"/>
<dbReference type="AlphaFoldDB" id="A0AA49FLK8"/>
<reference evidence="8" key="1">
    <citation type="journal article" date="2023" name="Nat. Microbiol.">
        <title>Enrichment and characterization of a nitric oxide-reducing microbial community in a continuous bioreactor.</title>
        <authorList>
            <person name="Garrido-Amador P."/>
            <person name="Stortenbeker N."/>
            <person name="Wessels H.J.C.T."/>
            <person name="Speth D.R."/>
            <person name="Garcia-Heredia I."/>
            <person name="Kartal B."/>
        </authorList>
    </citation>
    <scope>NUCLEOTIDE SEQUENCE</scope>
    <source>
        <strain evidence="8">MAG1</strain>
    </source>
</reference>
<evidence type="ECO:0000256" key="2">
    <source>
        <dbReference type="ARBA" id="ARBA00023012"/>
    </source>
</evidence>